<proteinExistence type="predicted"/>
<name>A0ABP9VVW5_9BACT</name>
<keyword evidence="3" id="KW-1185">Reference proteome</keyword>
<gene>
    <name evidence="2" type="ORF">Rcae01_04793</name>
</gene>
<keyword evidence="1" id="KW-1133">Transmembrane helix</keyword>
<evidence type="ECO:0008006" key="4">
    <source>
        <dbReference type="Google" id="ProtNLM"/>
    </source>
</evidence>
<evidence type="ECO:0000256" key="1">
    <source>
        <dbReference type="SAM" id="Phobius"/>
    </source>
</evidence>
<accession>A0ABP9VVW5</accession>
<keyword evidence="1" id="KW-0472">Membrane</keyword>
<dbReference type="Proteomes" id="UP001416858">
    <property type="component" value="Unassembled WGS sequence"/>
</dbReference>
<dbReference type="EMBL" id="BAABRO010000013">
    <property type="protein sequence ID" value="GAA5509294.1"/>
    <property type="molecule type" value="Genomic_DNA"/>
</dbReference>
<keyword evidence="1" id="KW-0812">Transmembrane</keyword>
<organism evidence="2 3">
    <name type="scientific">Novipirellula caenicola</name>
    <dbReference type="NCBI Taxonomy" id="1536901"/>
    <lineage>
        <taxon>Bacteria</taxon>
        <taxon>Pseudomonadati</taxon>
        <taxon>Planctomycetota</taxon>
        <taxon>Planctomycetia</taxon>
        <taxon>Pirellulales</taxon>
        <taxon>Pirellulaceae</taxon>
        <taxon>Novipirellula</taxon>
    </lineage>
</organism>
<dbReference type="Gene3D" id="3.90.550.10">
    <property type="entry name" value="Spore Coat Polysaccharide Biosynthesis Protein SpsA, Chain A"/>
    <property type="match status" value="1"/>
</dbReference>
<reference evidence="2 3" key="1">
    <citation type="submission" date="2024-02" db="EMBL/GenBank/DDBJ databases">
        <title>Rhodopirellula caenicola NBRC 110016.</title>
        <authorList>
            <person name="Ichikawa N."/>
            <person name="Katano-Makiyama Y."/>
            <person name="Hidaka K."/>
        </authorList>
    </citation>
    <scope>NUCLEOTIDE SEQUENCE [LARGE SCALE GENOMIC DNA]</scope>
    <source>
        <strain evidence="2 3">NBRC 110016</strain>
    </source>
</reference>
<dbReference type="InterPro" id="IPR029044">
    <property type="entry name" value="Nucleotide-diphossugar_trans"/>
</dbReference>
<dbReference type="RefSeq" id="WP_345686238.1">
    <property type="nucleotide sequence ID" value="NZ_BAABRO010000013.1"/>
</dbReference>
<evidence type="ECO:0000313" key="2">
    <source>
        <dbReference type="EMBL" id="GAA5509294.1"/>
    </source>
</evidence>
<sequence length="434" mass="48030">MTISQALIDSFLWTMAILIAVPLIVFGSECLLALLRKEKQRPLERVPSDDDMVDPQSRPAVDVIIPAHNEQLGLVRTLDSVTAAMRPGDHLYLVADNCNDDTAKIASQFAEALVSSNATIGMTVLERFDLENRGKDYALRFAFDALELTNSQEATTNIGSATQPDRVVVIVDADCKVWTDTIDRLAIQVSRTQRPAQACYLMQHPDSVSFTAPRALSEFAFTVKNFVRPLGLTRIGGGCMLFGSGMAFPRHALKRLSGPGGHLVEDMRWTFDMILAGCPVQYCPEAKCLATFPTHIAAADTQHRRWEHGHLQLVGSQVPRLIRGWIRKPTLASFLAALDLMVLPLSLLMVTAFVIGTMLATAAWLGYAIGPLMVWAIAMSVAGIGLGWAWSCFYPRRATLGMVFAIPLYAIRKLPLYTSFIFHPERVWIRTDRN</sequence>
<dbReference type="Pfam" id="PF13641">
    <property type="entry name" value="Glyco_tranf_2_3"/>
    <property type="match status" value="1"/>
</dbReference>
<protein>
    <recommendedName>
        <fullName evidence="4">N-glycosyltransferase</fullName>
    </recommendedName>
</protein>
<dbReference type="CDD" id="cd06438">
    <property type="entry name" value="EpsO_like"/>
    <property type="match status" value="1"/>
</dbReference>
<comment type="caution">
    <text evidence="2">The sequence shown here is derived from an EMBL/GenBank/DDBJ whole genome shotgun (WGS) entry which is preliminary data.</text>
</comment>
<dbReference type="SUPFAM" id="SSF53448">
    <property type="entry name" value="Nucleotide-diphospho-sugar transferases"/>
    <property type="match status" value="1"/>
</dbReference>
<dbReference type="PANTHER" id="PTHR48090">
    <property type="entry name" value="UNDECAPRENYL-PHOSPHATE 4-DEOXY-4-FORMAMIDO-L-ARABINOSE TRANSFERASE-RELATED"/>
    <property type="match status" value="1"/>
</dbReference>
<feature type="transmembrane region" description="Helical" evidence="1">
    <location>
        <begin position="372"/>
        <end position="393"/>
    </location>
</feature>
<dbReference type="InterPro" id="IPR050256">
    <property type="entry name" value="Glycosyltransferase_2"/>
</dbReference>
<evidence type="ECO:0000313" key="3">
    <source>
        <dbReference type="Proteomes" id="UP001416858"/>
    </source>
</evidence>
<feature type="transmembrane region" description="Helical" evidence="1">
    <location>
        <begin position="12"/>
        <end position="35"/>
    </location>
</feature>
<feature type="transmembrane region" description="Helical" evidence="1">
    <location>
        <begin position="331"/>
        <end position="360"/>
    </location>
</feature>
<dbReference type="PANTHER" id="PTHR48090:SF6">
    <property type="entry name" value="SLR5056 PROTEIN"/>
    <property type="match status" value="1"/>
</dbReference>